<gene>
    <name evidence="2" type="ORF">NCTC11532_00957</name>
</gene>
<accession>A0A378LSH4</accession>
<sequence>MLLTLALVVLVSSIVVFFSEEFIKAFKKLFAIKGVKLFLPLFAASWIIYNFSFWFLWAIFYTREILHDVLNFLISILPFQKGAESVTLVFMLTFLSVVPTLLLDVWLRRKNFRGYQHPYALSSLIFILSVFLLVIL</sequence>
<evidence type="ECO:0000313" key="3">
    <source>
        <dbReference type="Proteomes" id="UP000255297"/>
    </source>
</evidence>
<dbReference type="Proteomes" id="UP000255297">
    <property type="component" value="Unassembled WGS sequence"/>
</dbReference>
<evidence type="ECO:0000256" key="1">
    <source>
        <dbReference type="SAM" id="Phobius"/>
    </source>
</evidence>
<reference evidence="2 3" key="1">
    <citation type="submission" date="2018-06" db="EMBL/GenBank/DDBJ databases">
        <authorList>
            <consortium name="Pathogen Informatics"/>
            <person name="Doyle S."/>
        </authorList>
    </citation>
    <scope>NUCLEOTIDE SEQUENCE [LARGE SCALE GENOMIC DNA]</scope>
    <source>
        <strain evidence="2 3">NCTC11532</strain>
    </source>
</reference>
<dbReference type="EMBL" id="UGPB01000001">
    <property type="protein sequence ID" value="STY28782.1"/>
    <property type="molecule type" value="Genomic_DNA"/>
</dbReference>
<feature type="transmembrane region" description="Helical" evidence="1">
    <location>
        <begin position="119"/>
        <end position="135"/>
    </location>
</feature>
<protein>
    <submittedName>
        <fullName evidence="2">Uncharacterized protein</fullName>
    </submittedName>
</protein>
<evidence type="ECO:0000313" key="2">
    <source>
        <dbReference type="EMBL" id="STY28782.1"/>
    </source>
</evidence>
<dbReference type="STRING" id="1122170.GCA_000701265_02060"/>
<keyword evidence="1" id="KW-0812">Transmembrane</keyword>
<dbReference type="AlphaFoldDB" id="A0A378LSH4"/>
<feature type="transmembrane region" description="Helical" evidence="1">
    <location>
        <begin position="6"/>
        <end position="26"/>
    </location>
</feature>
<feature type="transmembrane region" description="Helical" evidence="1">
    <location>
        <begin position="86"/>
        <end position="107"/>
    </location>
</feature>
<feature type="transmembrane region" description="Helical" evidence="1">
    <location>
        <begin position="38"/>
        <end position="60"/>
    </location>
</feature>
<keyword evidence="3" id="KW-1185">Reference proteome</keyword>
<proteinExistence type="predicted"/>
<organism evidence="2 3">
    <name type="scientific">Legionella wadsworthii</name>
    <dbReference type="NCBI Taxonomy" id="28088"/>
    <lineage>
        <taxon>Bacteria</taxon>
        <taxon>Pseudomonadati</taxon>
        <taxon>Pseudomonadota</taxon>
        <taxon>Gammaproteobacteria</taxon>
        <taxon>Legionellales</taxon>
        <taxon>Legionellaceae</taxon>
        <taxon>Legionella</taxon>
    </lineage>
</organism>
<dbReference type="RefSeq" id="WP_031567748.1">
    <property type="nucleotide sequence ID" value="NZ_CAAAIS010000007.1"/>
</dbReference>
<dbReference type="OrthoDB" id="5653183at2"/>
<name>A0A378LSH4_9GAMM</name>
<keyword evidence="1" id="KW-1133">Transmembrane helix</keyword>
<keyword evidence="1" id="KW-0472">Membrane</keyword>